<protein>
    <submittedName>
        <fullName evidence="2">Uncharacterized protein</fullName>
    </submittedName>
</protein>
<dbReference type="Proteomes" id="UP000325780">
    <property type="component" value="Unassembled WGS sequence"/>
</dbReference>
<sequence>MPMRWTPENDQLLLLKILETHKLNVDTKQVADAWPNTDPKNRPTPRAITERLVKMRQLVKASNSSFDGHFTIGKGGASNNSSAASTPRKTRRAAVPKTPTRKQVYVPVKEGGDRVEMDEESEDKKSVMHRVFVKRELDDDDHGLQRSPSKRVRRSSALPEGMVGFGDEDGYEDDSSEVDSLVSEYVPEPEVKVEESSVWAA</sequence>
<feature type="compositionally biased region" description="Acidic residues" evidence="1">
    <location>
        <begin position="166"/>
        <end position="177"/>
    </location>
</feature>
<dbReference type="AlphaFoldDB" id="A0A5N6U1L8"/>
<reference evidence="2 3" key="1">
    <citation type="submission" date="2019-04" db="EMBL/GenBank/DDBJ databases">
        <title>Friends and foes A comparative genomics study of 23 Aspergillus species from section Flavi.</title>
        <authorList>
            <consortium name="DOE Joint Genome Institute"/>
            <person name="Kjaerbolling I."/>
            <person name="Vesth T."/>
            <person name="Frisvad J.C."/>
            <person name="Nybo J.L."/>
            <person name="Theobald S."/>
            <person name="Kildgaard S."/>
            <person name="Isbrandt T."/>
            <person name="Kuo A."/>
            <person name="Sato A."/>
            <person name="Lyhne E.K."/>
            <person name="Kogle M.E."/>
            <person name="Wiebenga A."/>
            <person name="Kun R.S."/>
            <person name="Lubbers R.J."/>
            <person name="Makela M.R."/>
            <person name="Barry K."/>
            <person name="Chovatia M."/>
            <person name="Clum A."/>
            <person name="Daum C."/>
            <person name="Haridas S."/>
            <person name="He G."/>
            <person name="LaButti K."/>
            <person name="Lipzen A."/>
            <person name="Mondo S."/>
            <person name="Riley R."/>
            <person name="Salamov A."/>
            <person name="Simmons B.A."/>
            <person name="Magnuson J.K."/>
            <person name="Henrissat B."/>
            <person name="Mortensen U.H."/>
            <person name="Larsen T.O."/>
            <person name="Devries R.P."/>
            <person name="Grigoriev I.V."/>
            <person name="Machida M."/>
            <person name="Baker S.E."/>
            <person name="Andersen M.R."/>
        </authorList>
    </citation>
    <scope>NUCLEOTIDE SEQUENCE [LARGE SCALE GENOMIC DNA]</scope>
    <source>
        <strain evidence="2 3">IBT 18842</strain>
    </source>
</reference>
<keyword evidence="3" id="KW-1185">Reference proteome</keyword>
<dbReference type="EMBL" id="ML742053">
    <property type="protein sequence ID" value="KAE8152432.1"/>
    <property type="molecule type" value="Genomic_DNA"/>
</dbReference>
<feature type="region of interest" description="Disordered" evidence="1">
    <location>
        <begin position="134"/>
        <end position="201"/>
    </location>
</feature>
<evidence type="ECO:0000313" key="2">
    <source>
        <dbReference type="EMBL" id="KAE8152432.1"/>
    </source>
</evidence>
<dbReference type="OrthoDB" id="5420368at2759"/>
<proteinExistence type="predicted"/>
<evidence type="ECO:0000313" key="3">
    <source>
        <dbReference type="Proteomes" id="UP000325780"/>
    </source>
</evidence>
<evidence type="ECO:0000256" key="1">
    <source>
        <dbReference type="SAM" id="MobiDB-lite"/>
    </source>
</evidence>
<accession>A0A5N6U1L8</accession>
<name>A0A5N6U1L8_ASPAV</name>
<feature type="compositionally biased region" description="Low complexity" evidence="1">
    <location>
        <begin position="178"/>
        <end position="188"/>
    </location>
</feature>
<gene>
    <name evidence="2" type="ORF">BDV25DRAFT_137881</name>
</gene>
<feature type="region of interest" description="Disordered" evidence="1">
    <location>
        <begin position="70"/>
        <end position="99"/>
    </location>
</feature>
<organism evidence="2 3">
    <name type="scientific">Aspergillus avenaceus</name>
    <dbReference type="NCBI Taxonomy" id="36643"/>
    <lineage>
        <taxon>Eukaryota</taxon>
        <taxon>Fungi</taxon>
        <taxon>Dikarya</taxon>
        <taxon>Ascomycota</taxon>
        <taxon>Pezizomycotina</taxon>
        <taxon>Eurotiomycetes</taxon>
        <taxon>Eurotiomycetidae</taxon>
        <taxon>Eurotiales</taxon>
        <taxon>Aspergillaceae</taxon>
        <taxon>Aspergillus</taxon>
        <taxon>Aspergillus subgen. Circumdati</taxon>
    </lineage>
</organism>